<reference evidence="2" key="1">
    <citation type="journal article" date="1997" name="Nucleic Acids Res.">
        <title>tRNAscan-SE: a program for improved detection of transfer RNA genes in genomic sequence.</title>
        <authorList>
            <person name="Lowe T.M."/>
            <person name="Eddy S.R."/>
        </authorList>
    </citation>
    <scope>NUCLEOTIDE SEQUENCE [LARGE SCALE GENOMIC DNA]</scope>
    <source>
        <strain evidence="2">r\B97-61/B2</strain>
    </source>
</reference>
<dbReference type="GeneID" id="108663266"/>
<proteinExistence type="predicted"/>
<evidence type="ECO:0000313" key="2">
    <source>
        <dbReference type="Proteomes" id="UP000694886"/>
    </source>
</evidence>
<dbReference type="KEGG" id="tcc:108663266"/>
<accession>A0AB32WRU2</accession>
<dbReference type="PANTHER" id="PTHR46250">
    <property type="entry name" value="MYB/SANT-LIKE DNA-BINDING DOMAIN PROTEIN-RELATED"/>
    <property type="match status" value="1"/>
</dbReference>
<dbReference type="Proteomes" id="UP000694886">
    <property type="component" value="Chromosome 9"/>
</dbReference>
<dbReference type="Gramene" id="Tc09v2_t017450.1">
    <property type="protein sequence ID" value="Tc09v2_p017450.1"/>
    <property type="gene ID" value="Tc09v2_g017450"/>
</dbReference>
<evidence type="ECO:0000313" key="3">
    <source>
        <dbReference type="RefSeq" id="XP_017982352.1"/>
    </source>
</evidence>
<feature type="domain" description="Myb/SANT-like" evidence="1">
    <location>
        <begin position="22"/>
        <end position="119"/>
    </location>
</feature>
<sequence length="217" mass="24396">MLVDGRCISQGLGRTSKKSTHQWTPTEDGVLINSCIDLVNERSWGRNNGTFKPGYLQQLEKWMKERILNCNIRAIPHINSRMRLLKTQYREVAEMISHSTSGFGWDDVKKCVTCDDDVWIGWVKIYPAAAGLRNNPFPHFDQLAIIFGKDRAIGEGAKSPADAVENIETEEVAFATTRVASEAFNALTIDEDDNGDDDVFLLKLPIVRDLLLLEEGL</sequence>
<gene>
    <name evidence="3" type="primary">LOC108663266</name>
</gene>
<dbReference type="PANTHER" id="PTHR46250:SF18">
    <property type="entry name" value="MYB_SANT-LIKE DOMAIN-CONTAINING PROTEIN"/>
    <property type="match status" value="1"/>
</dbReference>
<dbReference type="RefSeq" id="XP_017982352.1">
    <property type="nucleotide sequence ID" value="XM_018126863.1"/>
</dbReference>
<name>A0AB32WRU2_THECC</name>
<evidence type="ECO:0000259" key="1">
    <source>
        <dbReference type="Pfam" id="PF12776"/>
    </source>
</evidence>
<dbReference type="Pfam" id="PF12776">
    <property type="entry name" value="Myb_DNA-bind_3"/>
    <property type="match status" value="1"/>
</dbReference>
<dbReference type="InterPro" id="IPR024752">
    <property type="entry name" value="Myb/SANT-like_dom"/>
</dbReference>
<protein>
    <submittedName>
        <fullName evidence="3">Uncharacterized protein At2g29880-like</fullName>
    </submittedName>
</protein>
<organism evidence="2 3">
    <name type="scientific">Theobroma cacao</name>
    <name type="common">Cacao</name>
    <name type="synonym">Cocoa</name>
    <dbReference type="NCBI Taxonomy" id="3641"/>
    <lineage>
        <taxon>Eukaryota</taxon>
        <taxon>Viridiplantae</taxon>
        <taxon>Streptophyta</taxon>
        <taxon>Embryophyta</taxon>
        <taxon>Tracheophyta</taxon>
        <taxon>Spermatophyta</taxon>
        <taxon>Magnoliopsida</taxon>
        <taxon>eudicotyledons</taxon>
        <taxon>Gunneridae</taxon>
        <taxon>Pentapetalae</taxon>
        <taxon>rosids</taxon>
        <taxon>malvids</taxon>
        <taxon>Malvales</taxon>
        <taxon>Malvaceae</taxon>
        <taxon>Byttnerioideae</taxon>
        <taxon>Theobroma</taxon>
    </lineage>
</organism>
<dbReference type="AlphaFoldDB" id="A0AB32WRU2"/>
<reference evidence="3" key="2">
    <citation type="submission" date="2025-08" db="UniProtKB">
        <authorList>
            <consortium name="RefSeq"/>
        </authorList>
    </citation>
    <scope>IDENTIFICATION</scope>
</reference>